<proteinExistence type="predicted"/>
<feature type="region of interest" description="Disordered" evidence="1">
    <location>
        <begin position="173"/>
        <end position="219"/>
    </location>
</feature>
<evidence type="ECO:0000313" key="2">
    <source>
        <dbReference type="EnsemblPlants" id="PGSC0003DMT400096116"/>
    </source>
</evidence>
<dbReference type="EnsemblPlants" id="PGSC0003DMT400096116">
    <property type="protein sequence ID" value="PGSC0003DMT400096116"/>
    <property type="gene ID" value="PGSC0003DMG400045687"/>
</dbReference>
<dbReference type="HOGENOM" id="CLU_1047346_0_0_1"/>
<organism evidence="2 3">
    <name type="scientific">Solanum tuberosum</name>
    <name type="common">Potato</name>
    <dbReference type="NCBI Taxonomy" id="4113"/>
    <lineage>
        <taxon>Eukaryota</taxon>
        <taxon>Viridiplantae</taxon>
        <taxon>Streptophyta</taxon>
        <taxon>Embryophyta</taxon>
        <taxon>Tracheophyta</taxon>
        <taxon>Spermatophyta</taxon>
        <taxon>Magnoliopsida</taxon>
        <taxon>eudicotyledons</taxon>
        <taxon>Gunneridae</taxon>
        <taxon>Pentapetalae</taxon>
        <taxon>asterids</taxon>
        <taxon>lamiids</taxon>
        <taxon>Solanales</taxon>
        <taxon>Solanaceae</taxon>
        <taxon>Solanoideae</taxon>
        <taxon>Solaneae</taxon>
        <taxon>Solanum</taxon>
    </lineage>
</organism>
<evidence type="ECO:0000313" key="3">
    <source>
        <dbReference type="Proteomes" id="UP000011115"/>
    </source>
</evidence>
<feature type="compositionally biased region" description="Basic and acidic residues" evidence="1">
    <location>
        <begin position="173"/>
        <end position="182"/>
    </location>
</feature>
<accession>M1DXR0</accession>
<dbReference type="Gramene" id="PGSC0003DMT400096116">
    <property type="protein sequence ID" value="PGSC0003DMT400096116"/>
    <property type="gene ID" value="PGSC0003DMG400045687"/>
</dbReference>
<dbReference type="AlphaFoldDB" id="M1DXR0"/>
<sequence>MLAHVFQIMPPRRVVSGHPARRKVEEQGVSNAPEVQPQGEVTNAEFQEAIQMLSQDMTNQVGQQRGARQKLVDTSRIREFLRMNPPSFKGSSTAEDPGNFIKELQKVFEVMHVADAKRVELASYQLKCNVRTWFDQWKKSRADDAPFLSWTVFESAFLDSFFPRELREAKEEKLRDREEFRNKKAKTWNESGQQTSNVNRSSFQYKKKRPTPSSASAPAPNYKDLGSSVSFVPPYVAMNFDVLLEKLREPFCVSTPVACKSNLIRG</sequence>
<evidence type="ECO:0000256" key="1">
    <source>
        <dbReference type="SAM" id="MobiDB-lite"/>
    </source>
</evidence>
<reference evidence="2" key="2">
    <citation type="submission" date="2015-06" db="UniProtKB">
        <authorList>
            <consortium name="EnsemblPlants"/>
        </authorList>
    </citation>
    <scope>IDENTIFICATION</scope>
    <source>
        <strain evidence="2">DM1-3 516 R44</strain>
    </source>
</reference>
<dbReference type="PaxDb" id="4113-PGSC0003DMT400096116"/>
<feature type="compositionally biased region" description="Polar residues" evidence="1">
    <location>
        <begin position="188"/>
        <end position="204"/>
    </location>
</feature>
<reference evidence="3" key="1">
    <citation type="journal article" date="2011" name="Nature">
        <title>Genome sequence and analysis of the tuber crop potato.</title>
        <authorList>
            <consortium name="The Potato Genome Sequencing Consortium"/>
        </authorList>
    </citation>
    <scope>NUCLEOTIDE SEQUENCE [LARGE SCALE GENOMIC DNA]</scope>
    <source>
        <strain evidence="3">cv. DM1-3 516 R44</strain>
    </source>
</reference>
<dbReference type="InParanoid" id="M1DXR0"/>
<name>M1DXR0_SOLTU</name>
<dbReference type="Proteomes" id="UP000011115">
    <property type="component" value="Unassembled WGS sequence"/>
</dbReference>
<protein>
    <submittedName>
        <fullName evidence="2">Gag-pol protein</fullName>
    </submittedName>
</protein>
<keyword evidence="3" id="KW-1185">Reference proteome</keyword>